<dbReference type="Proteomes" id="UP000024635">
    <property type="component" value="Unassembled WGS sequence"/>
</dbReference>
<evidence type="ECO:0000256" key="8">
    <source>
        <dbReference type="ARBA" id="ARBA00030520"/>
    </source>
</evidence>
<reference evidence="12" key="1">
    <citation type="journal article" date="2015" name="Nat. Genet.">
        <title>The genome and transcriptome of the zoonotic hookworm Ancylostoma ceylanicum identify infection-specific gene families.</title>
        <authorList>
            <person name="Schwarz E.M."/>
            <person name="Hu Y."/>
            <person name="Antoshechkin I."/>
            <person name="Miller M.M."/>
            <person name="Sternberg P.W."/>
            <person name="Aroian R.V."/>
        </authorList>
    </citation>
    <scope>NUCLEOTIDE SEQUENCE</scope>
    <source>
        <strain evidence="12">HY135</strain>
    </source>
</reference>
<dbReference type="GO" id="GO:0004823">
    <property type="term" value="F:leucine-tRNA ligase activity"/>
    <property type="evidence" value="ECO:0007669"/>
    <property type="project" value="UniProtKB-EC"/>
</dbReference>
<dbReference type="InterPro" id="IPR002302">
    <property type="entry name" value="Leu-tRNA-ligase"/>
</dbReference>
<evidence type="ECO:0000313" key="12">
    <source>
        <dbReference type="Proteomes" id="UP000024635"/>
    </source>
</evidence>
<dbReference type="InterPro" id="IPR001412">
    <property type="entry name" value="aa-tRNA-synth_I_CS"/>
</dbReference>
<keyword evidence="12" id="KW-1185">Reference proteome</keyword>
<feature type="domain" description="Aminoacyl-tRNA synthetase class Ia" evidence="10">
    <location>
        <begin position="589"/>
        <end position="628"/>
    </location>
</feature>
<sequence length="884" mass="101213">MLRRLRPGIFHGSRSLSQFPKNVHTVSRLKWPLGEHQRVEGRELSRFSDQLLDLQSYWKPIYETRNYKNNNKVTSSKYILSMFPYPSGSLHMGHMRVYTISDVTARYFRLNGFNVIHPIGWDAFGLPAENAARERGVDPREWTLSNIESMKKQLLQTGIIFDWDRELSTCHPSYYRWTQWIFLRLHERGLLRRNLAEVNWDPVDNTVLAAEQIDSEGRSWRSGAIAEKRKLRQWMVETPRYAKRLSDGLRHLPEWREVADIQSNWIGKCDVYRFLFPLRDDQHQPMEEVLDLRVADPIAVSRAAFIVVRQGHPLSDDSRTDVHSPYRLGISVLNGVSGVWMPVIVVPQDYDGPEMHLDARCGDMAADSALVEQFKITPDRRSIMSMNVNDVQEIAAFGRYGGYVTSRTLQDWVVSRQRAWGTPIPMILSADGKTAVPLADHELPLLQGHEAGKKVACDRLKGGEGFYESDTLDTFFDSAWYYLRYLDPTNESAPLSKEAAARMPVDIYVGGIEHAAVHMFFARFISYFLTDIGLTQEAEPFRNLIPQGIVRGKTYVDSSGKYVPKEEVAVKENKYFAKDGGELNVVFEKMSKSKRNGVDPLDVLERNGVDMTRLQLLDSAAPRQAINWEELDQKGLRKWLDRVAWIISAYVDERKKAIETQKETPINSKLEENLRENYNFFVRNTSMCLEVLNLHNTALARLQGFTNALRKIDPSVFGSSPEAERCIYALITMMQVYTPYCAAEMWAALLSVPPIRASVSSSCLLDEVPWPQVDPDCDIDFILTVNEIGCGRVAVPRQELEHLSLEKLTQRARSQEHRDVLERLSEKNFTVKSIMSSSREGFHVTLNVTLEGEVDPRDISQILNDLSSKWKAMSKKRKRAEAKA</sequence>
<evidence type="ECO:0000256" key="3">
    <source>
        <dbReference type="ARBA" id="ARBA00022598"/>
    </source>
</evidence>
<keyword evidence="3 9" id="KW-0436">Ligase</keyword>
<comment type="similarity">
    <text evidence="1 9">Belongs to the class-I aminoacyl-tRNA synthetase family.</text>
</comment>
<evidence type="ECO:0000259" key="10">
    <source>
        <dbReference type="Pfam" id="PF00133"/>
    </source>
</evidence>
<protein>
    <recommendedName>
        <fullName evidence="2">leucine--tRNA ligase</fullName>
        <ecNumber evidence="2">6.1.1.4</ecNumber>
    </recommendedName>
    <alternativeName>
        <fullName evidence="8">Leucyl-tRNA synthetase</fullName>
    </alternativeName>
</protein>
<evidence type="ECO:0000256" key="2">
    <source>
        <dbReference type="ARBA" id="ARBA00013164"/>
    </source>
</evidence>
<dbReference type="SUPFAM" id="SSF47323">
    <property type="entry name" value="Anticodon-binding domain of a subclass of class I aminoacyl-tRNA synthetases"/>
    <property type="match status" value="1"/>
</dbReference>
<accession>A0A016WFQ0</accession>
<dbReference type="GO" id="GO:0005524">
    <property type="term" value="F:ATP binding"/>
    <property type="evidence" value="ECO:0007669"/>
    <property type="project" value="UniProtKB-KW"/>
</dbReference>
<proteinExistence type="inferred from homology"/>
<name>A0A016WFQ0_9BILA</name>
<dbReference type="OrthoDB" id="15954at2759"/>
<dbReference type="PANTHER" id="PTHR43740:SF2">
    <property type="entry name" value="LEUCINE--TRNA LIGASE, MITOCHONDRIAL"/>
    <property type="match status" value="1"/>
</dbReference>
<dbReference type="GO" id="GO:0005739">
    <property type="term" value="C:mitochondrion"/>
    <property type="evidence" value="ECO:0007669"/>
    <property type="project" value="TreeGrafter"/>
</dbReference>
<dbReference type="PRINTS" id="PR00985">
    <property type="entry name" value="TRNASYNTHLEU"/>
</dbReference>
<keyword evidence="5 9" id="KW-0067">ATP-binding</keyword>
<evidence type="ECO:0000256" key="4">
    <source>
        <dbReference type="ARBA" id="ARBA00022741"/>
    </source>
</evidence>
<keyword evidence="7 9" id="KW-0030">Aminoacyl-tRNA synthetase</keyword>
<dbReference type="Pfam" id="PF00133">
    <property type="entry name" value="tRNA-synt_1"/>
    <property type="match status" value="2"/>
</dbReference>
<organism evidence="11 12">
    <name type="scientific">Ancylostoma ceylanicum</name>
    <dbReference type="NCBI Taxonomy" id="53326"/>
    <lineage>
        <taxon>Eukaryota</taxon>
        <taxon>Metazoa</taxon>
        <taxon>Ecdysozoa</taxon>
        <taxon>Nematoda</taxon>
        <taxon>Chromadorea</taxon>
        <taxon>Rhabditida</taxon>
        <taxon>Rhabditina</taxon>
        <taxon>Rhabditomorpha</taxon>
        <taxon>Strongyloidea</taxon>
        <taxon>Ancylostomatidae</taxon>
        <taxon>Ancylostomatinae</taxon>
        <taxon>Ancylostoma</taxon>
    </lineage>
</organism>
<gene>
    <name evidence="11" type="primary">Acey_s0716.g1783</name>
    <name evidence="11" type="synonym">Acey-lars-2</name>
    <name evidence="11" type="ORF">Y032_0716g1783</name>
</gene>
<dbReference type="FunFam" id="3.40.50.620:FF:000003">
    <property type="entry name" value="Leucine--tRNA ligase"/>
    <property type="match status" value="1"/>
</dbReference>
<dbReference type="Gene3D" id="3.40.50.620">
    <property type="entry name" value="HUPs"/>
    <property type="match status" value="2"/>
</dbReference>
<evidence type="ECO:0000313" key="11">
    <source>
        <dbReference type="EMBL" id="EYC38436.1"/>
    </source>
</evidence>
<dbReference type="PANTHER" id="PTHR43740">
    <property type="entry name" value="LEUCYL-TRNA SYNTHETASE"/>
    <property type="match status" value="1"/>
</dbReference>
<dbReference type="Gene3D" id="1.10.730.10">
    <property type="entry name" value="Isoleucyl-tRNA Synthetase, Domain 1"/>
    <property type="match status" value="2"/>
</dbReference>
<evidence type="ECO:0000256" key="7">
    <source>
        <dbReference type="ARBA" id="ARBA00023146"/>
    </source>
</evidence>
<dbReference type="EC" id="6.1.1.4" evidence="2"/>
<dbReference type="GO" id="GO:0032543">
    <property type="term" value="P:mitochondrial translation"/>
    <property type="evidence" value="ECO:0007669"/>
    <property type="project" value="TreeGrafter"/>
</dbReference>
<keyword evidence="6 9" id="KW-0648">Protein biosynthesis</keyword>
<comment type="caution">
    <text evidence="11">The sequence shown here is derived from an EMBL/GenBank/DDBJ whole genome shotgun (WGS) entry which is preliminary data.</text>
</comment>
<dbReference type="STRING" id="53326.A0A016WFQ0"/>
<evidence type="ECO:0000256" key="5">
    <source>
        <dbReference type="ARBA" id="ARBA00022840"/>
    </source>
</evidence>
<dbReference type="AlphaFoldDB" id="A0A016WFQ0"/>
<dbReference type="InterPro" id="IPR002300">
    <property type="entry name" value="aa-tRNA-synth_Ia"/>
</dbReference>
<dbReference type="SUPFAM" id="SSF52374">
    <property type="entry name" value="Nucleotidylyl transferase"/>
    <property type="match status" value="1"/>
</dbReference>
<feature type="domain" description="Aminoacyl-tRNA synthetase class Ia" evidence="10">
    <location>
        <begin position="67"/>
        <end position="552"/>
    </location>
</feature>
<dbReference type="EMBL" id="JARK01000316">
    <property type="protein sequence ID" value="EYC38436.1"/>
    <property type="molecule type" value="Genomic_DNA"/>
</dbReference>
<evidence type="ECO:0000256" key="1">
    <source>
        <dbReference type="ARBA" id="ARBA00005594"/>
    </source>
</evidence>
<dbReference type="InterPro" id="IPR009080">
    <property type="entry name" value="tRNAsynth_Ia_anticodon-bd"/>
</dbReference>
<keyword evidence="4 9" id="KW-0547">Nucleotide-binding</keyword>
<dbReference type="CDD" id="cd00812">
    <property type="entry name" value="LeuRS_core"/>
    <property type="match status" value="1"/>
</dbReference>
<dbReference type="GO" id="GO:0006429">
    <property type="term" value="P:leucyl-tRNA aminoacylation"/>
    <property type="evidence" value="ECO:0007669"/>
    <property type="project" value="InterPro"/>
</dbReference>
<evidence type="ECO:0000256" key="6">
    <source>
        <dbReference type="ARBA" id="ARBA00022917"/>
    </source>
</evidence>
<evidence type="ECO:0000256" key="9">
    <source>
        <dbReference type="RuleBase" id="RU363035"/>
    </source>
</evidence>
<dbReference type="PROSITE" id="PS00178">
    <property type="entry name" value="AA_TRNA_LIGASE_I"/>
    <property type="match status" value="1"/>
</dbReference>
<dbReference type="InterPro" id="IPR014729">
    <property type="entry name" value="Rossmann-like_a/b/a_fold"/>
</dbReference>